<comment type="caution">
    <text evidence="10">The sequence shown here is derived from an EMBL/GenBank/DDBJ whole genome shotgun (WGS) entry which is preliminary data.</text>
</comment>
<accession>A0A937D7D6</accession>
<feature type="modified residue" description="4-aspartylphosphate" evidence="6">
    <location>
        <position position="975"/>
    </location>
</feature>
<evidence type="ECO:0000256" key="2">
    <source>
        <dbReference type="ARBA" id="ARBA00012438"/>
    </source>
</evidence>
<evidence type="ECO:0000256" key="7">
    <source>
        <dbReference type="SAM" id="Phobius"/>
    </source>
</evidence>
<protein>
    <recommendedName>
        <fullName evidence="2">histidine kinase</fullName>
        <ecNumber evidence="2">2.7.13.3</ecNumber>
    </recommendedName>
</protein>
<feature type="transmembrane region" description="Helical" evidence="7">
    <location>
        <begin position="37"/>
        <end position="61"/>
    </location>
</feature>
<dbReference type="GO" id="GO:0000155">
    <property type="term" value="F:phosphorelay sensor kinase activity"/>
    <property type="evidence" value="ECO:0007669"/>
    <property type="project" value="InterPro"/>
</dbReference>
<evidence type="ECO:0000256" key="6">
    <source>
        <dbReference type="PROSITE-ProRule" id="PRU00169"/>
    </source>
</evidence>
<evidence type="ECO:0000313" key="11">
    <source>
        <dbReference type="Proteomes" id="UP000613011"/>
    </source>
</evidence>
<dbReference type="Gene3D" id="1.10.4160.10">
    <property type="entry name" value="Hydantoin permease"/>
    <property type="match status" value="1"/>
</dbReference>
<dbReference type="SUPFAM" id="SSF55874">
    <property type="entry name" value="ATPase domain of HSP90 chaperone/DNA topoisomerase II/histidine kinase"/>
    <property type="match status" value="1"/>
</dbReference>
<dbReference type="PRINTS" id="PR00344">
    <property type="entry name" value="BCTRLSENSOR"/>
</dbReference>
<dbReference type="SMART" id="SM00448">
    <property type="entry name" value="REC"/>
    <property type="match status" value="1"/>
</dbReference>
<organism evidence="10 11">
    <name type="scientific">Ramlibacter aurantiacus</name>
    <dbReference type="NCBI Taxonomy" id="2801330"/>
    <lineage>
        <taxon>Bacteria</taxon>
        <taxon>Pseudomonadati</taxon>
        <taxon>Pseudomonadota</taxon>
        <taxon>Betaproteobacteria</taxon>
        <taxon>Burkholderiales</taxon>
        <taxon>Comamonadaceae</taxon>
        <taxon>Ramlibacter</taxon>
    </lineage>
</organism>
<feature type="transmembrane region" description="Helical" evidence="7">
    <location>
        <begin position="559"/>
        <end position="580"/>
    </location>
</feature>
<dbReference type="EMBL" id="JAEQNA010000003">
    <property type="protein sequence ID" value="MBL0420816.1"/>
    <property type="molecule type" value="Genomic_DNA"/>
</dbReference>
<dbReference type="Pfam" id="PF00512">
    <property type="entry name" value="HisKA"/>
    <property type="match status" value="1"/>
</dbReference>
<feature type="transmembrane region" description="Helical" evidence="7">
    <location>
        <begin position="213"/>
        <end position="231"/>
    </location>
</feature>
<feature type="transmembrane region" description="Helical" evidence="7">
    <location>
        <begin position="101"/>
        <end position="124"/>
    </location>
</feature>
<evidence type="ECO:0000256" key="5">
    <source>
        <dbReference type="ARBA" id="ARBA00022777"/>
    </source>
</evidence>
<keyword evidence="4" id="KW-0808">Transferase</keyword>
<evidence type="ECO:0000259" key="8">
    <source>
        <dbReference type="PROSITE" id="PS50109"/>
    </source>
</evidence>
<name>A0A937D7D6_9BURK</name>
<dbReference type="InterPro" id="IPR036890">
    <property type="entry name" value="HATPase_C_sf"/>
</dbReference>
<dbReference type="InterPro" id="IPR004358">
    <property type="entry name" value="Sig_transdc_His_kin-like_C"/>
</dbReference>
<dbReference type="PANTHER" id="PTHR43047">
    <property type="entry name" value="TWO-COMPONENT HISTIDINE PROTEIN KINASE"/>
    <property type="match status" value="1"/>
</dbReference>
<dbReference type="GO" id="GO:0009927">
    <property type="term" value="F:histidine phosphotransfer kinase activity"/>
    <property type="evidence" value="ECO:0007669"/>
    <property type="project" value="TreeGrafter"/>
</dbReference>
<keyword evidence="3 6" id="KW-0597">Phosphoprotein</keyword>
<dbReference type="Pfam" id="PF00072">
    <property type="entry name" value="Response_reg"/>
    <property type="match status" value="1"/>
</dbReference>
<feature type="transmembrane region" description="Helical" evidence="7">
    <location>
        <begin position="67"/>
        <end position="89"/>
    </location>
</feature>
<feature type="transmembrane region" description="Helical" evidence="7">
    <location>
        <begin position="600"/>
        <end position="625"/>
    </location>
</feature>
<keyword evidence="7" id="KW-0472">Membrane</keyword>
<feature type="transmembrane region" description="Helical" evidence="7">
    <location>
        <begin position="301"/>
        <end position="321"/>
    </location>
</feature>
<feature type="transmembrane region" description="Helical" evidence="7">
    <location>
        <begin position="381"/>
        <end position="399"/>
    </location>
</feature>
<dbReference type="Gene3D" id="3.30.565.10">
    <property type="entry name" value="Histidine kinase-like ATPase, C-terminal domain"/>
    <property type="match status" value="1"/>
</dbReference>
<feature type="domain" description="Response regulatory" evidence="9">
    <location>
        <begin position="925"/>
        <end position="1041"/>
    </location>
</feature>
<dbReference type="AlphaFoldDB" id="A0A937D7D6"/>
<evidence type="ECO:0000256" key="3">
    <source>
        <dbReference type="ARBA" id="ARBA00022553"/>
    </source>
</evidence>
<feature type="transmembrane region" description="Helical" evidence="7">
    <location>
        <begin position="144"/>
        <end position="163"/>
    </location>
</feature>
<dbReference type="InterPro" id="IPR036097">
    <property type="entry name" value="HisK_dim/P_sf"/>
</dbReference>
<dbReference type="SUPFAM" id="SSF47384">
    <property type="entry name" value="Homodimeric domain of signal transducing histidine kinase"/>
    <property type="match status" value="1"/>
</dbReference>
<dbReference type="PROSITE" id="PS50110">
    <property type="entry name" value="RESPONSE_REGULATORY"/>
    <property type="match status" value="1"/>
</dbReference>
<evidence type="ECO:0000256" key="4">
    <source>
        <dbReference type="ARBA" id="ARBA00022679"/>
    </source>
</evidence>
<dbReference type="CDD" id="cd00156">
    <property type="entry name" value="REC"/>
    <property type="match status" value="1"/>
</dbReference>
<dbReference type="PANTHER" id="PTHR43047:SF72">
    <property type="entry name" value="OSMOSENSING HISTIDINE PROTEIN KINASE SLN1"/>
    <property type="match status" value="1"/>
</dbReference>
<dbReference type="InterPro" id="IPR003661">
    <property type="entry name" value="HisK_dim/P_dom"/>
</dbReference>
<dbReference type="Pfam" id="PF02518">
    <property type="entry name" value="HATPase_c"/>
    <property type="match status" value="1"/>
</dbReference>
<dbReference type="PROSITE" id="PS50109">
    <property type="entry name" value="HIS_KIN"/>
    <property type="match status" value="1"/>
</dbReference>
<dbReference type="EC" id="2.7.13.3" evidence="2"/>
<dbReference type="InterPro" id="IPR005467">
    <property type="entry name" value="His_kinase_dom"/>
</dbReference>
<feature type="transmembrane region" description="Helical" evidence="7">
    <location>
        <begin position="251"/>
        <end position="281"/>
    </location>
</feature>
<dbReference type="Proteomes" id="UP000613011">
    <property type="component" value="Unassembled WGS sequence"/>
</dbReference>
<dbReference type="SUPFAM" id="SSF52172">
    <property type="entry name" value="CheY-like"/>
    <property type="match status" value="1"/>
</dbReference>
<sequence length="1124" mass="122636">MVKVRRDYNRWVARETLEDYALRYTPQRFRRWSPFRVANTAFGASSFLILEAVGATLLVQFGFINAFWAILATGLIIFAAGLPISIYAARHGVDMDLLTRGAGFGYIGSTLTSLIYASFTFIFFALEAAVMAYALELALDIPPAWGYLICAVVVIPLVTHGVSAISRLQAWTQPLWLVMLVLPFAYVLMRDPGAFHGVAHYVGERATAPGFDLHLFGAALTVGVALVTQMGEQADYLRFMPAPTPANRARWWTAVLVGGPGWVVVGVLKMLGGALLAYLAIGHMVPVDRAVDPNQMYLVAYEYVFPHHGWAVAATALFVVVSQLKINVTNAYAGSLAWSNFFSRLTHSHPGRVVWVVFNTLIAFMLMEMNLFQALGEVLGLYANIAIAWFMAVVADLVVNKPLGLSPKGIEFKRAHLWDVNPVGVGAMALASALSVAAWLGVFGPSAKAFSALIAGMVAFAAAPAIAWATRGRYYLARVPAPDNSPTALRRCVICERSYEAPDMAHCPAYGGAICSLCCTLDARCGDLCKPHASLAAQWRATLRWLLPRRAWPLLEGGLGHFVLLMAVIAPVLAAVFGLLHRQETAALEEWGHAAQPLRALLTAGFLKAYVALVLMAGIVAWWLVLAHKTRQVAQEESNRQTHLLVREIESHRATDRALQQARLAAEQAQRAAELANQAKSRYISAISHELRTPLNSILGYAQLMGEDPQIPAHRQQAVHVIRRGGEHLLSLIEGTLDIARIEAGKLRLEMAPMAFADCVHEVAGLFELQAAAKNLGFRFVAEGKLPQVVRADEKRLRQILINLLGNAIKFTAEGSVTFRVRHGVQMAQIEVEDTGPGMSADELERVFEPFARGEGAAHAAPGAGLGLTIAKMLTDLMGGELTACSTPGKGSMFRIRLFLPQVHGAVKPVAALETRRGYEGVRRRLLVVDNEEPDRELIVQRLAPLGFELRTAASGHDALDLLAAGWWPDAIFLDLAMPGIDGWETLRRIRRLSPSPLPVAIVSANAFDKGLENDGGIAAGDFLVKPVRQVELLDWLGRRLDLRWVATPPPVSPAPVLRAVPRPSPAALDGLRDLVHLGYLRGIVRRLQEIERAEPDCAAFCAEIAALARRFEFDAIVQRLETA</sequence>
<keyword evidence="7" id="KW-0812">Transmembrane</keyword>
<evidence type="ECO:0000256" key="1">
    <source>
        <dbReference type="ARBA" id="ARBA00000085"/>
    </source>
</evidence>
<dbReference type="SMART" id="SM00387">
    <property type="entry name" value="HATPase_c"/>
    <property type="match status" value="1"/>
</dbReference>
<keyword evidence="11" id="KW-1185">Reference proteome</keyword>
<dbReference type="GO" id="GO:0005886">
    <property type="term" value="C:plasma membrane"/>
    <property type="evidence" value="ECO:0007669"/>
    <property type="project" value="TreeGrafter"/>
</dbReference>
<feature type="domain" description="Histidine kinase" evidence="8">
    <location>
        <begin position="686"/>
        <end position="902"/>
    </location>
</feature>
<dbReference type="CDD" id="cd00082">
    <property type="entry name" value="HisKA"/>
    <property type="match status" value="1"/>
</dbReference>
<dbReference type="Gene3D" id="3.40.50.2300">
    <property type="match status" value="1"/>
</dbReference>
<dbReference type="InterPro" id="IPR001789">
    <property type="entry name" value="Sig_transdc_resp-reg_receiver"/>
</dbReference>
<evidence type="ECO:0000313" key="10">
    <source>
        <dbReference type="EMBL" id="MBL0420816.1"/>
    </source>
</evidence>
<comment type="catalytic activity">
    <reaction evidence="1">
        <text>ATP + protein L-histidine = ADP + protein N-phospho-L-histidine.</text>
        <dbReference type="EC" id="2.7.13.3"/>
    </reaction>
</comment>
<dbReference type="InterPro" id="IPR011006">
    <property type="entry name" value="CheY-like_superfamily"/>
</dbReference>
<keyword evidence="7" id="KW-1133">Transmembrane helix</keyword>
<proteinExistence type="predicted"/>
<feature type="transmembrane region" description="Helical" evidence="7">
    <location>
        <begin position="175"/>
        <end position="193"/>
    </location>
</feature>
<gene>
    <name evidence="10" type="ORF">JI739_10715</name>
</gene>
<dbReference type="SMART" id="SM00388">
    <property type="entry name" value="HisKA"/>
    <property type="match status" value="1"/>
</dbReference>
<evidence type="ECO:0000259" key="9">
    <source>
        <dbReference type="PROSITE" id="PS50110"/>
    </source>
</evidence>
<dbReference type="Gene3D" id="1.10.287.130">
    <property type="match status" value="1"/>
</dbReference>
<feature type="transmembrane region" description="Helical" evidence="7">
    <location>
        <begin position="420"/>
        <end position="443"/>
    </location>
</feature>
<keyword evidence="5" id="KW-0418">Kinase</keyword>
<reference evidence="10" key="1">
    <citation type="submission" date="2021-01" db="EMBL/GenBank/DDBJ databases">
        <title>Ramlibacter sp. strain AW1 16S ribosomal RNA gene Genome sequencing and assembly.</title>
        <authorList>
            <person name="Kang M."/>
        </authorList>
    </citation>
    <scope>NUCLEOTIDE SEQUENCE</scope>
    <source>
        <strain evidence="10">AW1</strain>
    </source>
</reference>
<feature type="transmembrane region" description="Helical" evidence="7">
    <location>
        <begin position="449"/>
        <end position="469"/>
    </location>
</feature>
<dbReference type="InterPro" id="IPR003594">
    <property type="entry name" value="HATPase_dom"/>
</dbReference>